<dbReference type="Proteomes" id="UP000681722">
    <property type="component" value="Unassembled WGS sequence"/>
</dbReference>
<comment type="catalytic activity">
    <reaction evidence="1">
        <text>RNA(n) + a ribonucleoside 5'-triphosphate = RNA(n+1) + diphosphate</text>
        <dbReference type="Rhea" id="RHEA:21248"/>
        <dbReference type="Rhea" id="RHEA-COMP:14527"/>
        <dbReference type="Rhea" id="RHEA-COMP:17342"/>
        <dbReference type="ChEBI" id="CHEBI:33019"/>
        <dbReference type="ChEBI" id="CHEBI:61557"/>
        <dbReference type="ChEBI" id="CHEBI:140395"/>
        <dbReference type="EC" id="2.7.7.48"/>
    </reaction>
</comment>
<dbReference type="Gene3D" id="3.40.50.300">
    <property type="entry name" value="P-loop containing nucleotide triphosphate hydrolases"/>
    <property type="match status" value="1"/>
</dbReference>
<proteinExistence type="inferred from homology"/>
<dbReference type="AlphaFoldDB" id="A0A814P9B8"/>
<evidence type="ECO:0000313" key="4">
    <source>
        <dbReference type="EMBL" id="CAF1102227.1"/>
    </source>
</evidence>
<keyword evidence="1" id="KW-0548">Nucleotidyltransferase</keyword>
<feature type="domain" description="NadR/Ttd14 AAA" evidence="3">
    <location>
        <begin position="5"/>
        <end position="183"/>
    </location>
</feature>
<gene>
    <name evidence="4" type="ORF">GPM918_LOCUS18807</name>
    <name evidence="5" type="ORF">SRO942_LOCUS18804</name>
</gene>
<keyword evidence="1" id="KW-0696">RNA-directed RNA polymerase</keyword>
<evidence type="ECO:0000259" key="2">
    <source>
        <dbReference type="Pfam" id="PF05183"/>
    </source>
</evidence>
<comment type="caution">
    <text evidence="4">The sequence shown here is derived from an EMBL/GenBank/DDBJ whole genome shotgun (WGS) entry which is preliminary data.</text>
</comment>
<evidence type="ECO:0000313" key="5">
    <source>
        <dbReference type="EMBL" id="CAF3867081.1"/>
    </source>
</evidence>
<dbReference type="EC" id="2.7.7.48" evidence="1"/>
<dbReference type="InterPro" id="IPR027417">
    <property type="entry name" value="P-loop_NTPase"/>
</dbReference>
<evidence type="ECO:0000256" key="1">
    <source>
        <dbReference type="RuleBase" id="RU363098"/>
    </source>
</evidence>
<reference evidence="4" key="1">
    <citation type="submission" date="2021-02" db="EMBL/GenBank/DDBJ databases">
        <authorList>
            <person name="Nowell W R."/>
        </authorList>
    </citation>
    <scope>NUCLEOTIDE SEQUENCE</scope>
</reference>
<keyword evidence="1" id="KW-0808">Transferase</keyword>
<dbReference type="InterPro" id="IPR007855">
    <property type="entry name" value="RDRP"/>
</dbReference>
<feature type="domain" description="RDRP core" evidence="2">
    <location>
        <begin position="263"/>
        <end position="441"/>
    </location>
</feature>
<dbReference type="GO" id="GO:0003723">
    <property type="term" value="F:RNA binding"/>
    <property type="evidence" value="ECO:0007669"/>
    <property type="project" value="UniProtKB-KW"/>
</dbReference>
<dbReference type="SUPFAM" id="SSF52540">
    <property type="entry name" value="P-loop containing nucleoside triphosphate hydrolases"/>
    <property type="match status" value="1"/>
</dbReference>
<dbReference type="PANTHER" id="PTHR23079:SF55">
    <property type="entry name" value="RNA-DIRECTED RNA POLYMERASE"/>
    <property type="match status" value="1"/>
</dbReference>
<keyword evidence="1" id="KW-0694">RNA-binding</keyword>
<dbReference type="EMBL" id="CAJOBC010005542">
    <property type="protein sequence ID" value="CAF3867081.1"/>
    <property type="molecule type" value="Genomic_DNA"/>
</dbReference>
<evidence type="ECO:0000313" key="6">
    <source>
        <dbReference type="Proteomes" id="UP000663829"/>
    </source>
</evidence>
<dbReference type="Pfam" id="PF13521">
    <property type="entry name" value="AAA_28"/>
    <property type="match status" value="1"/>
</dbReference>
<protein>
    <recommendedName>
        <fullName evidence="1">RNA-dependent RNA polymerase</fullName>
        <ecNumber evidence="1">2.7.7.48</ecNumber>
    </recommendedName>
</protein>
<sequence>MPYHIVISGASSVGKSTLAHELLKKFSYDHKKYNRFIHIEEVARNVMQNMHITRQDLQSYICNKNQQLFVNFQDRIIYEQLKKFDENIQQNYISDRSAFDALAFIDSYFNEESAMNIFKKKEFNQRIIQHSQKSYMFLVLPQQTLPATNDNVRLVSTYEEQQQFTELLKKWFNYAKLPYFIITELELKKRIEFVRNVINGHFIYYPEISLPLNLPFQLETHHIQHSQSVVPLFHVEKAPSTDQSFIRYITILNKDEIKISYKLYEKNRFIEKYDHNCKNNKFIILAFEKSVDKLLIENILLNDIIINGVNYYFVGCSNSQLRGGACYIYQGTREEIERMILDNGDFDKIINLSKRLARIGLLFSSGTPTVEISQGKVEEIDDVEKNGYCFTDGCGIIGKSLMRKILSSVGIKDDYDNETVKNRPCALQIRFQGCKGKSIVNFVWHQQKSYQ</sequence>
<organism evidence="4 6">
    <name type="scientific">Didymodactylos carnosus</name>
    <dbReference type="NCBI Taxonomy" id="1234261"/>
    <lineage>
        <taxon>Eukaryota</taxon>
        <taxon>Metazoa</taxon>
        <taxon>Spiralia</taxon>
        <taxon>Gnathifera</taxon>
        <taxon>Rotifera</taxon>
        <taxon>Eurotatoria</taxon>
        <taxon>Bdelloidea</taxon>
        <taxon>Philodinida</taxon>
        <taxon>Philodinidae</taxon>
        <taxon>Didymodactylos</taxon>
    </lineage>
</organism>
<dbReference type="GO" id="GO:0003968">
    <property type="term" value="F:RNA-directed RNA polymerase activity"/>
    <property type="evidence" value="ECO:0007669"/>
    <property type="project" value="UniProtKB-KW"/>
</dbReference>
<dbReference type="OrthoDB" id="6513042at2759"/>
<dbReference type="Pfam" id="PF05183">
    <property type="entry name" value="RdRP"/>
    <property type="match status" value="1"/>
</dbReference>
<accession>A0A814P9B8</accession>
<dbReference type="GO" id="GO:0031380">
    <property type="term" value="C:nuclear RNA-directed RNA polymerase complex"/>
    <property type="evidence" value="ECO:0007669"/>
    <property type="project" value="TreeGrafter"/>
</dbReference>
<name>A0A814P9B8_9BILA</name>
<dbReference type="GO" id="GO:0030422">
    <property type="term" value="P:siRNA processing"/>
    <property type="evidence" value="ECO:0007669"/>
    <property type="project" value="TreeGrafter"/>
</dbReference>
<dbReference type="InterPro" id="IPR057596">
    <property type="entry name" value="RDRP_core"/>
</dbReference>
<dbReference type="PANTHER" id="PTHR23079">
    <property type="entry name" value="RNA-DEPENDENT RNA POLYMERASE"/>
    <property type="match status" value="1"/>
</dbReference>
<comment type="similarity">
    <text evidence="1">Belongs to the RdRP family.</text>
</comment>
<dbReference type="EMBL" id="CAJNOQ010005542">
    <property type="protein sequence ID" value="CAF1102227.1"/>
    <property type="molecule type" value="Genomic_DNA"/>
</dbReference>
<dbReference type="InterPro" id="IPR038727">
    <property type="entry name" value="NadR/Ttd14_AAA_dom"/>
</dbReference>
<evidence type="ECO:0000259" key="3">
    <source>
        <dbReference type="Pfam" id="PF13521"/>
    </source>
</evidence>
<keyword evidence="6" id="KW-1185">Reference proteome</keyword>
<dbReference type="Proteomes" id="UP000663829">
    <property type="component" value="Unassembled WGS sequence"/>
</dbReference>